<name>A0A843V125_COLES</name>
<feature type="region of interest" description="Disordered" evidence="1">
    <location>
        <begin position="15"/>
        <end position="124"/>
    </location>
</feature>
<sequence>MLSLLFSDMKTRRSAHQTSLGESSHAQGLASHSQEGGLQTQTGASASQSAHVHSQASASQAGASVSQAVHSQQGASQAGGLRTPRSLPDAPNISEHATISPQTPGSASSVASVGTTRRGRGPSRVTSVRILPLGQTISIDLQGGSSVGPYAQQFTTYLGVCNRVHCNLWQQNYMTLPPEKKEAILRNLQQHFNFLRSPAIDADILRHMGEMQRKQRSHLKRKDDHLRMHVIICHQVMILVNGGTCVRYGIEKIDQMTQLMNPTPSEESDATANPPVLTPEEAFRQRLLEEQSQQKSKISQQKSEISQQKSEIERMKKIIEDQEQRIAAQSTYIDVRVEAQVETRLAELKTQMLQSMDDRLQELIRIRMSESGAPAMLPEDETEGEEGDGEDEGTFGEDE</sequence>
<gene>
    <name evidence="2" type="ORF">Taro_020016</name>
</gene>
<feature type="compositionally biased region" description="Polar residues" evidence="1">
    <location>
        <begin position="16"/>
        <end position="42"/>
    </location>
</feature>
<dbReference type="Proteomes" id="UP000652761">
    <property type="component" value="Unassembled WGS sequence"/>
</dbReference>
<feature type="compositionally biased region" description="Acidic residues" evidence="1">
    <location>
        <begin position="378"/>
        <end position="399"/>
    </location>
</feature>
<evidence type="ECO:0000256" key="1">
    <source>
        <dbReference type="SAM" id="MobiDB-lite"/>
    </source>
</evidence>
<feature type="compositionally biased region" description="Low complexity" evidence="1">
    <location>
        <begin position="290"/>
        <end position="309"/>
    </location>
</feature>
<protein>
    <submittedName>
        <fullName evidence="2">Uncharacterized protein</fullName>
    </submittedName>
</protein>
<organism evidence="2 3">
    <name type="scientific">Colocasia esculenta</name>
    <name type="common">Wild taro</name>
    <name type="synonym">Arum esculentum</name>
    <dbReference type="NCBI Taxonomy" id="4460"/>
    <lineage>
        <taxon>Eukaryota</taxon>
        <taxon>Viridiplantae</taxon>
        <taxon>Streptophyta</taxon>
        <taxon>Embryophyta</taxon>
        <taxon>Tracheophyta</taxon>
        <taxon>Spermatophyta</taxon>
        <taxon>Magnoliopsida</taxon>
        <taxon>Liliopsida</taxon>
        <taxon>Araceae</taxon>
        <taxon>Aroideae</taxon>
        <taxon>Colocasieae</taxon>
        <taxon>Colocasia</taxon>
    </lineage>
</organism>
<feature type="compositionally biased region" description="Polar residues" evidence="1">
    <location>
        <begin position="95"/>
        <end position="115"/>
    </location>
</feature>
<comment type="caution">
    <text evidence="2">The sequence shown here is derived from an EMBL/GenBank/DDBJ whole genome shotgun (WGS) entry which is preliminary data.</text>
</comment>
<proteinExistence type="predicted"/>
<accession>A0A843V125</accession>
<dbReference type="AlphaFoldDB" id="A0A843V125"/>
<keyword evidence="3" id="KW-1185">Reference proteome</keyword>
<evidence type="ECO:0000313" key="2">
    <source>
        <dbReference type="EMBL" id="MQL87474.1"/>
    </source>
</evidence>
<evidence type="ECO:0000313" key="3">
    <source>
        <dbReference type="Proteomes" id="UP000652761"/>
    </source>
</evidence>
<feature type="region of interest" description="Disordered" evidence="1">
    <location>
        <begin position="288"/>
        <end position="309"/>
    </location>
</feature>
<dbReference type="EMBL" id="NMUH01000980">
    <property type="protein sequence ID" value="MQL87474.1"/>
    <property type="molecule type" value="Genomic_DNA"/>
</dbReference>
<feature type="region of interest" description="Disordered" evidence="1">
    <location>
        <begin position="370"/>
        <end position="399"/>
    </location>
</feature>
<dbReference type="OrthoDB" id="1428066at2759"/>
<reference evidence="2" key="1">
    <citation type="submission" date="2017-07" db="EMBL/GenBank/DDBJ databases">
        <title>Taro Niue Genome Assembly and Annotation.</title>
        <authorList>
            <person name="Atibalentja N."/>
            <person name="Keating K."/>
            <person name="Fields C.J."/>
        </authorList>
    </citation>
    <scope>NUCLEOTIDE SEQUENCE</scope>
    <source>
        <strain evidence="2">Niue_2</strain>
        <tissue evidence="2">Leaf</tissue>
    </source>
</reference>
<feature type="compositionally biased region" description="Low complexity" evidence="1">
    <location>
        <begin position="43"/>
        <end position="80"/>
    </location>
</feature>